<evidence type="ECO:0000256" key="3">
    <source>
        <dbReference type="ARBA" id="ARBA00022801"/>
    </source>
</evidence>
<reference evidence="8 9" key="1">
    <citation type="journal article" date="2012" name="J. Bacteriol.">
        <title>Draft Genome Sequences of Four Axenic Mycoplasma genitalium Strains Isolated from Denmark, Japan, and Australia.</title>
        <authorList>
            <person name="McGowin C.L."/>
            <person name="Ma L."/>
            <person name="Jensen J.S."/>
            <person name="Mancuso M.M."/>
            <person name="Hamasuna R."/>
            <person name="Adegboye D."/>
            <person name="Martin D.H."/>
        </authorList>
    </citation>
    <scope>NUCLEOTIDE SEQUENCE [LARGE SCALE GENOMIC DNA]</scope>
    <source>
        <strain evidence="8 9">M6320</strain>
    </source>
</reference>
<dbReference type="GO" id="GO:0016787">
    <property type="term" value="F:hydrolase activity"/>
    <property type="evidence" value="ECO:0007669"/>
    <property type="project" value="UniProtKB-KW"/>
</dbReference>
<feature type="domain" description="DNA2/NAM7 helicase helicase" evidence="6">
    <location>
        <begin position="680"/>
        <end position="733"/>
    </location>
</feature>
<dbReference type="FunFam" id="3.40.50.300:FF:006147">
    <property type="entry name" value="Uncharacterized ATP-dependent helicase MG140"/>
    <property type="match status" value="1"/>
</dbReference>
<accession>A0ABC7ZIH5</accession>
<evidence type="ECO:0000259" key="6">
    <source>
        <dbReference type="Pfam" id="PF13086"/>
    </source>
</evidence>
<keyword evidence="4" id="KW-0347">Helicase</keyword>
<organism evidence="8 9">
    <name type="scientific">Mycoplasmoides genitalium M6320</name>
    <dbReference type="NCBI Taxonomy" id="662945"/>
    <lineage>
        <taxon>Bacteria</taxon>
        <taxon>Bacillati</taxon>
        <taxon>Mycoplasmatota</taxon>
        <taxon>Mycoplasmoidales</taxon>
        <taxon>Mycoplasmoidaceae</taxon>
        <taxon>Mycoplasmoides</taxon>
    </lineage>
</organism>
<dbReference type="CDD" id="cd18808">
    <property type="entry name" value="SF1_C_Upf1"/>
    <property type="match status" value="1"/>
</dbReference>
<feature type="domain" description="DNA2/NAM7 helicase-like C-terminal" evidence="7">
    <location>
        <begin position="762"/>
        <end position="945"/>
    </location>
</feature>
<dbReference type="GO" id="GO:0005524">
    <property type="term" value="F:ATP binding"/>
    <property type="evidence" value="ECO:0007669"/>
    <property type="project" value="UniProtKB-KW"/>
</dbReference>
<proteinExistence type="inferred from homology"/>
<dbReference type="GeneID" id="99646969"/>
<dbReference type="Pfam" id="PF13195">
    <property type="entry name" value="DUF4011"/>
    <property type="match status" value="1"/>
</dbReference>
<dbReference type="GO" id="GO:0004386">
    <property type="term" value="F:helicase activity"/>
    <property type="evidence" value="ECO:0007669"/>
    <property type="project" value="UniProtKB-KW"/>
</dbReference>
<evidence type="ECO:0000256" key="5">
    <source>
        <dbReference type="ARBA" id="ARBA00022840"/>
    </source>
</evidence>
<evidence type="ECO:0000256" key="1">
    <source>
        <dbReference type="ARBA" id="ARBA00007913"/>
    </source>
</evidence>
<name>A0ABC7ZIH5_MYCGT</name>
<keyword evidence="2" id="KW-0547">Nucleotide-binding</keyword>
<dbReference type="KEGG" id="mgx:CM1_00820"/>
<dbReference type="Pfam" id="PF13087">
    <property type="entry name" value="AAA_12"/>
    <property type="match status" value="1"/>
</dbReference>
<comment type="similarity">
    <text evidence="1">Belongs to the DNA2/NAM7 helicase family.</text>
</comment>
<dbReference type="PANTHER" id="PTHR10887">
    <property type="entry name" value="DNA2/NAM7 HELICASE FAMILY"/>
    <property type="match status" value="1"/>
</dbReference>
<evidence type="ECO:0000256" key="4">
    <source>
        <dbReference type="ARBA" id="ARBA00022806"/>
    </source>
</evidence>
<dbReference type="Pfam" id="PF13086">
    <property type="entry name" value="AAA_11"/>
    <property type="match status" value="2"/>
</dbReference>
<dbReference type="InterPro" id="IPR047187">
    <property type="entry name" value="SF1_C_Upf1"/>
</dbReference>
<evidence type="ECO:0008006" key="10">
    <source>
        <dbReference type="Google" id="ProtNLM"/>
    </source>
</evidence>
<sequence length="1113" mass="130580">MNDWQWLKNRLVNSKTKSVSFWLPQTSSNIIDIAELIKCCSELKNTSINGLIDFLNQQDKLEFNLTRLKEIDVEDGKQLFGIETSVYKHFQNEIARFYKQVNKHFRETGSESLFLALPVIEGINEFNDIFRAPLLYVGVKLKVSPRFERFWLEINKEEIFLNPTIIGVETNKRNSLFKNNYDTTKIDVNDALKVFSELEYEFRMPLTSELKSFSKKAKSDFNTEKRTNYLINNVLLGIFDVKGDQLFQNFNEILNTDPDVLDELLKDRRDLLLENREFREQFDLKDTYLFSHLDIYQQYAVKQALLGDLIIEGPPGTGKSETIVNILVNLVLNNKKVLFVSEKVTALDVVYNRLGSFKHIALFNASVAAEKKRFYNQFAEFETYFTTYFSKKDLDATLPTFEGKWVDDILGAFQALQALYDTKINSGENLFSFKEIVSSFQMLDASYIKIKEYERFDEWVRVFSNPLWLEKHLSYQELKKELSQRWNGIDNFYQLQSLLNQTKKRKVLNYVLEHFEQFNTVISPKHVLFYKPSNKSQLLLKQLKQDVEQYTSLQRFQSPTKFETIKLNFINQVNENPTPWFFSWFIQFHAKPLLEKLVSFESNIIKTKQAYLNGIESYVASCKKLLKTTILNNFFQLYQTNKDELLEICRQAKNPVLKEITWWFKKHFELLKKLFPVHIMTLESAATLTPNQRGLYDYVVIDEASQVFLERAIPILFRADKYIIAGDTKQLKPANFFQSRAEYDVDEEFEDGNIEAAVHSSSLLHFLKNRSRILTLLKFHYRSDSADLIAFTNNRIYDNELIFMNKANADQRVFIVHDVIDGIWKNNRNLQEARDVVQRLEQLTTTNDYKKSLGVICFNKNQADLIEYLIDKQNNPLLNEWRERQNDVGEYEGLFVKNIENVQGDERDIIIFSLGYDRSVNSYGPISKQGGENRLNVAITRAKQRIELFKTNRGEDYNGLSSSSLGSKLLVEYLLYCEAMAKNQGEKITFQAVKRKETKAKYELAVENDFFNQLQAIFGGEFEIKRNVNEGAYFFSFVFYFNNIPYLAIDFNIPIPTSRKQVMEGILYREQFLKKRQWNLINIWIDEWKLNPIGVISKIRSSLAVHQNQHEEI</sequence>
<evidence type="ECO:0000313" key="8">
    <source>
        <dbReference type="EMBL" id="AFQ03952.1"/>
    </source>
</evidence>
<dbReference type="Proteomes" id="UP000005254">
    <property type="component" value="Chromosome"/>
</dbReference>
<keyword evidence="3" id="KW-0378">Hydrolase</keyword>
<keyword evidence="5" id="KW-0067">ATP-binding</keyword>
<dbReference type="RefSeq" id="WP_010869351.1">
    <property type="nucleotide sequence ID" value="NC_018497.1"/>
</dbReference>
<evidence type="ECO:0000313" key="9">
    <source>
        <dbReference type="Proteomes" id="UP000005254"/>
    </source>
</evidence>
<dbReference type="InterPro" id="IPR045055">
    <property type="entry name" value="DNA2/NAM7-like"/>
</dbReference>
<protein>
    <recommendedName>
        <fullName evidence="10">ATP-binding protein</fullName>
    </recommendedName>
</protein>
<dbReference type="FunFam" id="3.40.50.300:FF:002063">
    <property type="entry name" value="DNA helicase related protein"/>
    <property type="match status" value="1"/>
</dbReference>
<dbReference type="InterPro" id="IPR041679">
    <property type="entry name" value="DNA2/NAM7-like_C"/>
</dbReference>
<dbReference type="InterPro" id="IPR041677">
    <property type="entry name" value="DNA2/NAM7_AAA_11"/>
</dbReference>
<dbReference type="SUPFAM" id="SSF52540">
    <property type="entry name" value="P-loop containing nucleoside triphosphate hydrolases"/>
    <property type="match status" value="2"/>
</dbReference>
<dbReference type="InterPro" id="IPR027417">
    <property type="entry name" value="P-loop_NTPase"/>
</dbReference>
<dbReference type="AlphaFoldDB" id="A0ABC7ZIH5"/>
<gene>
    <name evidence="8" type="ORF">CM1_00820</name>
</gene>
<dbReference type="InterPro" id="IPR025103">
    <property type="entry name" value="DUF4011"/>
</dbReference>
<evidence type="ECO:0000256" key="2">
    <source>
        <dbReference type="ARBA" id="ARBA00022741"/>
    </source>
</evidence>
<feature type="domain" description="DNA2/NAM7 helicase helicase" evidence="6">
    <location>
        <begin position="293"/>
        <end position="356"/>
    </location>
</feature>
<dbReference type="Gene3D" id="3.40.50.300">
    <property type="entry name" value="P-loop containing nucleotide triphosphate hydrolases"/>
    <property type="match status" value="2"/>
</dbReference>
<evidence type="ECO:0000259" key="7">
    <source>
        <dbReference type="Pfam" id="PF13087"/>
    </source>
</evidence>
<dbReference type="EMBL" id="CP003772">
    <property type="protein sequence ID" value="AFQ03952.1"/>
    <property type="molecule type" value="Genomic_DNA"/>
</dbReference>